<dbReference type="GO" id="GO:0016491">
    <property type="term" value="F:oxidoreductase activity"/>
    <property type="evidence" value="ECO:0007669"/>
    <property type="project" value="UniProtKB-KW"/>
</dbReference>
<proteinExistence type="inferred from homology"/>
<dbReference type="PROSITE" id="PS00061">
    <property type="entry name" value="ADH_SHORT"/>
    <property type="match status" value="1"/>
</dbReference>
<comment type="similarity">
    <text evidence="1">Belongs to the short-chain dehydrogenases/reductases (SDR) family.</text>
</comment>
<dbReference type="InterPro" id="IPR020904">
    <property type="entry name" value="Sc_DH/Rdtase_CS"/>
</dbReference>
<dbReference type="SUPFAM" id="SSF51735">
    <property type="entry name" value="NAD(P)-binding Rossmann-fold domains"/>
    <property type="match status" value="1"/>
</dbReference>
<evidence type="ECO:0000256" key="1">
    <source>
        <dbReference type="ARBA" id="ARBA00006484"/>
    </source>
</evidence>
<dbReference type="SUPFAM" id="SSF53639">
    <property type="entry name" value="AraD/HMP-PK domain-like"/>
    <property type="match status" value="1"/>
</dbReference>
<gene>
    <name evidence="4" type="ORF">UFOPK3181_00283</name>
    <name evidence="5" type="ORF">UFOPK3520_00289</name>
</gene>
<evidence type="ECO:0000259" key="3">
    <source>
        <dbReference type="SMART" id="SM01007"/>
    </source>
</evidence>
<dbReference type="SMART" id="SM01007">
    <property type="entry name" value="Aldolase_II"/>
    <property type="match status" value="1"/>
</dbReference>
<evidence type="ECO:0000313" key="5">
    <source>
        <dbReference type="EMBL" id="CAB5239587.1"/>
    </source>
</evidence>
<dbReference type="PANTHER" id="PTHR43669:SF8">
    <property type="entry name" value="SHORT-CHAIN TYPE DEHYDROGENASE_REDUCTASE-RELATED"/>
    <property type="match status" value="1"/>
</dbReference>
<dbReference type="InterPro" id="IPR036409">
    <property type="entry name" value="Aldolase_II/adducin_N_sf"/>
</dbReference>
<dbReference type="PRINTS" id="PR00081">
    <property type="entry name" value="GDHRDH"/>
</dbReference>
<feature type="domain" description="Class II aldolase/adducin N-terminal" evidence="3">
    <location>
        <begin position="12"/>
        <end position="207"/>
    </location>
</feature>
<reference evidence="4" key="1">
    <citation type="submission" date="2020-05" db="EMBL/GenBank/DDBJ databases">
        <authorList>
            <person name="Chiriac C."/>
            <person name="Salcher M."/>
            <person name="Ghai R."/>
            <person name="Kavagutti S V."/>
        </authorList>
    </citation>
    <scope>NUCLEOTIDE SEQUENCE</scope>
</reference>
<evidence type="ECO:0000313" key="4">
    <source>
        <dbReference type="EMBL" id="CAB4822162.1"/>
    </source>
</evidence>
<evidence type="ECO:0000256" key="2">
    <source>
        <dbReference type="ARBA" id="ARBA00023002"/>
    </source>
</evidence>
<dbReference type="Gene3D" id="3.40.225.10">
    <property type="entry name" value="Class II aldolase/adducin N-terminal domain"/>
    <property type="match status" value="1"/>
</dbReference>
<sequence length="659" mass="70802">MNVNQSPLPLVELVARSKKIGADQSLVVYGGGNTSSKGEILDHLGRTHQVMWVKGSGSDMMYGGERDYPALYLDDLRQLISFDDLDDDTMVDYVTRALVDPTSRRPSIETLLHAFLPAKHIDHVHADAICALTNHPGGAKAVADALGNGFEYVDWMLPGFTLSKIVSKLKDAEGIVLAHHGLVVWDESSEKCLEKTHLAVAKADRFLDSLSVKPAAAFDHGDMPQSELNELLLQLRKKLGKKQILRTDRRLQQIASRKDCATVVAASASSADHMLRIRPKSALIDISVPAESIESYQNDYAQYFERNKANIQPGYSSHGNDPKVLLVPKVGAITTGNSLNESLMLADIAFHTHSVAARVIDSFGEADTIPESEIFGFDYWPMELFKLASKPAPAKFAGSIYVVTGAGSGIGRGIALELARLGASLTLADLDEKGLEEVASVFKEKKFLEPLLIAGDQSKEDVVSKTLNETIAQFGGLDGVVINAGIGVSDNLEDLTLEKFRTGLDINLTSAFLMTKGAMQILRKQGLGGSIVYIASKNAFAPGAGFGGYSVTKAGMLQLMRIAALEGGSVGIRANAINPDAVFDNSKLWEGGIRAQRAAAHGVAPEELEDFYASRNLLKVRVQTVDVAHSVAFLLSDESSRTTGAVIAVDGGVSAAFPR</sequence>
<dbReference type="PANTHER" id="PTHR43669">
    <property type="entry name" value="5-KETO-D-GLUCONATE 5-REDUCTASE"/>
    <property type="match status" value="1"/>
</dbReference>
<dbReference type="Pfam" id="PF00596">
    <property type="entry name" value="Aldolase_II"/>
    <property type="match status" value="1"/>
</dbReference>
<dbReference type="InterPro" id="IPR036291">
    <property type="entry name" value="NAD(P)-bd_dom_sf"/>
</dbReference>
<protein>
    <submittedName>
        <fullName evidence="4">Unannotated protein</fullName>
    </submittedName>
</protein>
<accession>A0A6J6ZKS2</accession>
<dbReference type="InterPro" id="IPR001303">
    <property type="entry name" value="Aldolase_II/adducin_N"/>
</dbReference>
<keyword evidence="2" id="KW-0560">Oxidoreductase</keyword>
<dbReference type="FunFam" id="3.40.50.720:FF:000084">
    <property type="entry name" value="Short-chain dehydrogenase reductase"/>
    <property type="match status" value="1"/>
</dbReference>
<dbReference type="Gene3D" id="3.40.50.720">
    <property type="entry name" value="NAD(P)-binding Rossmann-like Domain"/>
    <property type="match status" value="1"/>
</dbReference>
<dbReference type="InterPro" id="IPR002347">
    <property type="entry name" value="SDR_fam"/>
</dbReference>
<organism evidence="4">
    <name type="scientific">freshwater metagenome</name>
    <dbReference type="NCBI Taxonomy" id="449393"/>
    <lineage>
        <taxon>unclassified sequences</taxon>
        <taxon>metagenomes</taxon>
        <taxon>ecological metagenomes</taxon>
    </lineage>
</organism>
<dbReference type="EMBL" id="CAFBSF010000010">
    <property type="protein sequence ID" value="CAB5239587.1"/>
    <property type="molecule type" value="Genomic_DNA"/>
</dbReference>
<name>A0A6J6ZKS2_9ZZZZ</name>
<dbReference type="EMBL" id="CAFABG010000011">
    <property type="protein sequence ID" value="CAB4822162.1"/>
    <property type="molecule type" value="Genomic_DNA"/>
</dbReference>
<dbReference type="Pfam" id="PF13561">
    <property type="entry name" value="adh_short_C2"/>
    <property type="match status" value="1"/>
</dbReference>
<dbReference type="AlphaFoldDB" id="A0A6J6ZKS2"/>